<dbReference type="SMART" id="SM00869">
    <property type="entry name" value="Autotransporter"/>
    <property type="match status" value="1"/>
</dbReference>
<dbReference type="InterPro" id="IPR005546">
    <property type="entry name" value="Autotransporte_beta"/>
</dbReference>
<keyword evidence="1" id="KW-0812">Transmembrane</keyword>
<dbReference type="EMBL" id="NXII01000002">
    <property type="protein sequence ID" value="RXI42733.1"/>
    <property type="molecule type" value="Genomic_DNA"/>
</dbReference>
<dbReference type="Pfam" id="PF03797">
    <property type="entry name" value="Autotransporter"/>
    <property type="match status" value="1"/>
</dbReference>
<feature type="domain" description="Autotransporter" evidence="2">
    <location>
        <begin position="1434"/>
        <end position="1714"/>
    </location>
</feature>
<dbReference type="Proteomes" id="UP000290378">
    <property type="component" value="Unassembled WGS sequence"/>
</dbReference>
<keyword evidence="1" id="KW-1133">Transmembrane helix</keyword>
<dbReference type="InterPro" id="IPR036709">
    <property type="entry name" value="Autotransporte_beta_dom_sf"/>
</dbReference>
<dbReference type="Gene3D" id="2.40.128.130">
    <property type="entry name" value="Autotransporter beta-domain"/>
    <property type="match status" value="1"/>
</dbReference>
<evidence type="ECO:0000313" key="3">
    <source>
        <dbReference type="EMBL" id="RXI42733.1"/>
    </source>
</evidence>
<dbReference type="RefSeq" id="WP_129012556.1">
    <property type="nucleotide sequence ID" value="NZ_NXII01000002.1"/>
</dbReference>
<feature type="transmembrane region" description="Helical" evidence="1">
    <location>
        <begin position="21"/>
        <end position="41"/>
    </location>
</feature>
<name>A0AA94FI91_9BACT</name>
<sequence length="1714" mass="178857">MNSFRVIDTRFRILKGGKIGLSLSISLIGSALVFGSVNSYAVDYFTDVQSTISDSTTTPSGGTNLITVQKALNSGSINSTRTETDTNPVVFKPTSWANSSYTDPTFSPEETSPYFPARYNLGKQDFSSLELNLTFNTGATSGSISKNSTTFYSANITPPGYIADNSGIPTQTLTSVVSNNYKANLIFEGSNTVSGSTNIEDGNIEIKGNVNFQGTVTAGSIDVDTTDTAIFGSNVSLASGGGTLNFSQNGNIILNSNFSGNITTTTTGAGNITTIGNNTINGNIGSSSSSLNSLNIGDLTNISNTTINGDVFANSTVLNNTTTNSSTLILSNDKNITSTITTSYDNKGILTLSGGTQTVTGQVGTDSFKLAEVNTGYGTTTFQNNVYATNLDVEGTGTVNLNGSFTGTAIRYNADGTANLYNGLTGNVTTSGAGTGTLNLVGSNNQTVNGNVGVGNALKDVNSGVNGTTSTFAGTVNSQNITNTGTGTTIFQDDVNATNVNVNAGTSNFEDNLTAISTTITTGIGNFNTLSGTTSSNIVFTGDGTANLYNGLTGNVTTSGAGTGTLNLVGSNNQTVNGNVGVGNALKDVNSGVNGTTSTFAGTVNSQNITNTGTGTTIFQDDVNATNVNVNAGTSNFEDNLTAISTTITTGIGNFNTLSGTTSSNIVFGGIGEVNLNNGLDGNINFANYDATVNIINGDITGNITSTGTNGNLNISGTTTISGTVDTENITNIGTGTTIFQDDVIATNVNVNAGTSTFEDNLTATTTTITTGIGNFNTLSGTTSSNIVFTGDGTANLNEGLIGNIYFSGNDAIVNVSDGKGILGSVETLANNTGILNFKGDGVIDGIIGSASLAIKELNVNSENEQDKDGNGTVITQGLLAHREIFAEIINLRNNATLTLANNANVTKTSTGLVISTDNANSGNVVFLGSSTVTGEVGTNNNNLESITAGANDETVTFNDMVYASILNYSDDGTVVLNGDNSSNANAEGFKGTVNFDSFAGKLEIGDDVNLTIGTAGTQFVNANNATLTFNGTSNVLGNIGSENGVNDTFKTINAGASNETVKFEDNIYVMDSLNLSSNGKVQIADGNYVKRNSNSTTTGAMITTSTNGFGDLEYLGSTILHSDIGTSSSKLNNVTFASTGNTSNIYNQDIDKNVYALNTYIGNGSNKTTLNIKEDITFGGNLNLRKDSVLNVSDYNVTVDNNLNIASNSTLNFKVNATDLEGLASSTYGNYGSINSTSLTIDNDSEIHISYVGTLNGTDTYDLIRTSNIILTNYEGTELNGLVSDDSIVNSIVKNVGNNLVLFVDRTGGGSFAAEDLYIEKSGIGKDYSNGASRSLAGYAKEQDRAGALTDIVRKMEYFEGGTNLSEAKKQEMIKMQRLLAPTANNSNIQSTITATNLSASTIKGRLSDIRVTQGNNFTPNTYNYLGLSSGDYYSFDTSFWLKAMASKATQDKIKEYDGYDSSTYGFVGGMDKITNDGSIFGVALSYSTTKIKQDGLRTDDSDTTSVQTTLYSSQEIGDAYVDGYLSYGKHKTDATRTANSGKLNSSVNSDQISAKVETGYKIPLNDGISLTPFASLEYSLLNQKGYTEKGTTYQNDALKVDSIKLNRGTAEVGAKLVTNIEFDDTLIIPQFSASVYNSFGDNKPDVKAQFVGGGNKFVTPVPMMNDTMINLGLGVETKISDSTSLIFDVDYDRSKDGKFEAYSGSVTFGVSF</sequence>
<keyword evidence="4" id="KW-1185">Reference proteome</keyword>
<evidence type="ECO:0000259" key="2">
    <source>
        <dbReference type="PROSITE" id="PS51208"/>
    </source>
</evidence>
<evidence type="ECO:0000313" key="4">
    <source>
        <dbReference type="Proteomes" id="UP000290378"/>
    </source>
</evidence>
<protein>
    <recommendedName>
        <fullName evidence="2">Autotransporter domain-containing protein</fullName>
    </recommendedName>
</protein>
<comment type="caution">
    <text evidence="3">The sequence shown here is derived from an EMBL/GenBank/DDBJ whole genome shotgun (WGS) entry which is preliminary data.</text>
</comment>
<organism evidence="3 4">
    <name type="scientific">Arcobacter cloacae</name>
    <dbReference type="NCBI Taxonomy" id="1054034"/>
    <lineage>
        <taxon>Bacteria</taxon>
        <taxon>Pseudomonadati</taxon>
        <taxon>Campylobacterota</taxon>
        <taxon>Epsilonproteobacteria</taxon>
        <taxon>Campylobacterales</taxon>
        <taxon>Arcobacteraceae</taxon>
        <taxon>Arcobacter</taxon>
    </lineage>
</organism>
<gene>
    <name evidence="3" type="ORF">CP963_01580</name>
</gene>
<accession>A0AA94FI91</accession>
<dbReference type="SUPFAM" id="SSF103515">
    <property type="entry name" value="Autotransporter"/>
    <property type="match status" value="1"/>
</dbReference>
<reference evidence="3 4" key="1">
    <citation type="submission" date="2017-09" db="EMBL/GenBank/DDBJ databases">
        <title>Genomics of the genus Arcobacter.</title>
        <authorList>
            <person name="Perez-Cataluna A."/>
            <person name="Figueras M.J."/>
            <person name="Salas-Masso N."/>
        </authorList>
    </citation>
    <scope>NUCLEOTIDE SEQUENCE [LARGE SCALE GENOMIC DNA]</scope>
    <source>
        <strain evidence="3 4">CECT 7834</strain>
    </source>
</reference>
<dbReference type="PROSITE" id="PS51208">
    <property type="entry name" value="AUTOTRANSPORTER"/>
    <property type="match status" value="1"/>
</dbReference>
<keyword evidence="1" id="KW-0472">Membrane</keyword>
<proteinExistence type="predicted"/>
<evidence type="ECO:0000256" key="1">
    <source>
        <dbReference type="SAM" id="Phobius"/>
    </source>
</evidence>